<organism evidence="1 2">
    <name type="scientific">Galerina marginata (strain CBS 339.88)</name>
    <dbReference type="NCBI Taxonomy" id="685588"/>
    <lineage>
        <taxon>Eukaryota</taxon>
        <taxon>Fungi</taxon>
        <taxon>Dikarya</taxon>
        <taxon>Basidiomycota</taxon>
        <taxon>Agaricomycotina</taxon>
        <taxon>Agaricomycetes</taxon>
        <taxon>Agaricomycetidae</taxon>
        <taxon>Agaricales</taxon>
        <taxon>Agaricineae</taxon>
        <taxon>Strophariaceae</taxon>
        <taxon>Galerina</taxon>
    </lineage>
</organism>
<keyword evidence="2" id="KW-1185">Reference proteome</keyword>
<reference evidence="2" key="1">
    <citation type="journal article" date="2014" name="Proc. Natl. Acad. Sci. U.S.A.">
        <title>Extensive sampling of basidiomycete genomes demonstrates inadequacy of the white-rot/brown-rot paradigm for wood decay fungi.</title>
        <authorList>
            <person name="Riley R."/>
            <person name="Salamov A.A."/>
            <person name="Brown D.W."/>
            <person name="Nagy L.G."/>
            <person name="Floudas D."/>
            <person name="Held B.W."/>
            <person name="Levasseur A."/>
            <person name="Lombard V."/>
            <person name="Morin E."/>
            <person name="Otillar R."/>
            <person name="Lindquist E.A."/>
            <person name="Sun H."/>
            <person name="LaButti K.M."/>
            <person name="Schmutz J."/>
            <person name="Jabbour D."/>
            <person name="Luo H."/>
            <person name="Baker S.E."/>
            <person name="Pisabarro A.G."/>
            <person name="Walton J.D."/>
            <person name="Blanchette R.A."/>
            <person name="Henrissat B."/>
            <person name="Martin F."/>
            <person name="Cullen D."/>
            <person name="Hibbett D.S."/>
            <person name="Grigoriev I.V."/>
        </authorList>
    </citation>
    <scope>NUCLEOTIDE SEQUENCE [LARGE SCALE GENOMIC DNA]</scope>
    <source>
        <strain evidence="2">CBS 339.88</strain>
    </source>
</reference>
<name>A0A067SI16_GALM3</name>
<dbReference type="Proteomes" id="UP000027222">
    <property type="component" value="Unassembled WGS sequence"/>
</dbReference>
<dbReference type="EMBL" id="KL142396">
    <property type="protein sequence ID" value="KDR70531.1"/>
    <property type="molecule type" value="Genomic_DNA"/>
</dbReference>
<proteinExistence type="predicted"/>
<dbReference type="HOGENOM" id="CLU_2097052_0_0_1"/>
<gene>
    <name evidence="1" type="ORF">GALMADRAFT_877735</name>
</gene>
<evidence type="ECO:0000313" key="1">
    <source>
        <dbReference type="EMBL" id="KDR70531.1"/>
    </source>
</evidence>
<dbReference type="AlphaFoldDB" id="A0A067SI16"/>
<accession>A0A067SI16</accession>
<evidence type="ECO:0000313" key="2">
    <source>
        <dbReference type="Proteomes" id="UP000027222"/>
    </source>
</evidence>
<protein>
    <submittedName>
        <fullName evidence="1">Uncharacterized protein</fullName>
    </submittedName>
</protein>
<sequence>MQRLDCMRLTLVNIFSGSGPRGSRNAVLPSERKSGSIAYVRSLYYPFFVDSLADSASIPTGSNQHLLFVSRSPSPAAIRPSHSASATAPFAALSESHRHSSNISLGINWTCIFRSI</sequence>